<dbReference type="InterPro" id="IPR007492">
    <property type="entry name" value="LytTR_DNA-bd_dom"/>
</dbReference>
<dbReference type="GO" id="GO:0000156">
    <property type="term" value="F:phosphorelay response regulator activity"/>
    <property type="evidence" value="ECO:0007669"/>
    <property type="project" value="InterPro"/>
</dbReference>
<evidence type="ECO:0000313" key="3">
    <source>
        <dbReference type="Proteomes" id="UP000254634"/>
    </source>
</evidence>
<accession>A0A380L1P2</accession>
<dbReference type="PANTHER" id="PTHR37299:SF4">
    <property type="entry name" value="TRANSCRIPTIONAL REGULATOR"/>
    <property type="match status" value="1"/>
</dbReference>
<dbReference type="Gene3D" id="2.40.50.1020">
    <property type="entry name" value="LytTr DNA-binding domain"/>
    <property type="match status" value="1"/>
</dbReference>
<dbReference type="Pfam" id="PF04397">
    <property type="entry name" value="LytTR"/>
    <property type="match status" value="1"/>
</dbReference>
<dbReference type="PANTHER" id="PTHR37299">
    <property type="entry name" value="TRANSCRIPTIONAL REGULATOR-RELATED"/>
    <property type="match status" value="1"/>
</dbReference>
<feature type="domain" description="HTH LytTR-type" evidence="1">
    <location>
        <begin position="44"/>
        <end position="148"/>
    </location>
</feature>
<dbReference type="SMART" id="SM00850">
    <property type="entry name" value="LytTR"/>
    <property type="match status" value="1"/>
</dbReference>
<evidence type="ECO:0000313" key="2">
    <source>
        <dbReference type="EMBL" id="SUN76530.1"/>
    </source>
</evidence>
<dbReference type="EMBL" id="UHFR01000005">
    <property type="protein sequence ID" value="SUN76530.1"/>
    <property type="molecule type" value="Genomic_DNA"/>
</dbReference>
<dbReference type="STRING" id="1123307.GCA_000380065_01260"/>
<protein>
    <submittedName>
        <fullName evidence="2">LytR/AlgR family transcriptional regulator</fullName>
    </submittedName>
</protein>
<name>A0A380L1P2_9STRE</name>
<dbReference type="GO" id="GO:0003677">
    <property type="term" value="F:DNA binding"/>
    <property type="evidence" value="ECO:0007669"/>
    <property type="project" value="InterPro"/>
</dbReference>
<keyword evidence="3" id="KW-1185">Reference proteome</keyword>
<dbReference type="Proteomes" id="UP000254634">
    <property type="component" value="Unassembled WGS sequence"/>
</dbReference>
<dbReference type="AlphaFoldDB" id="A0A380L1P2"/>
<evidence type="ECO:0000259" key="1">
    <source>
        <dbReference type="PROSITE" id="PS50930"/>
    </source>
</evidence>
<dbReference type="InterPro" id="IPR046947">
    <property type="entry name" value="LytR-like"/>
</dbReference>
<dbReference type="PROSITE" id="PS50930">
    <property type="entry name" value="HTH_LYTTR"/>
    <property type="match status" value="1"/>
</dbReference>
<organism evidence="2 3">
    <name type="scientific">Streptococcus massiliensis</name>
    <dbReference type="NCBI Taxonomy" id="313439"/>
    <lineage>
        <taxon>Bacteria</taxon>
        <taxon>Bacillati</taxon>
        <taxon>Bacillota</taxon>
        <taxon>Bacilli</taxon>
        <taxon>Lactobacillales</taxon>
        <taxon>Streptococcaceae</taxon>
        <taxon>Streptococcus</taxon>
    </lineage>
</organism>
<sequence>MLVKIRIELDETITEAELVIRAPQLTDQIQQIQALLKEFDRKPLIFYKGTSEYFLDVTKILFFETDGDKVFAHTGDNAYEVKLKLYELEDYLPRIFCRISKSTIVNAKKIYSLDKSFSGTSSISFYETHKQTHVSRHYYQFLKERLQEMR</sequence>
<dbReference type="OrthoDB" id="9808614at2"/>
<gene>
    <name evidence="2" type="ORF">NCTC13765_01025</name>
</gene>
<proteinExistence type="predicted"/>
<reference evidence="2" key="1">
    <citation type="submission" date="2018-06" db="EMBL/GenBank/DDBJ databases">
        <authorList>
            <consortium name="Pathogen Informatics"/>
            <person name="Doyle S."/>
        </authorList>
    </citation>
    <scope>NUCLEOTIDE SEQUENCE [LARGE SCALE GENOMIC DNA]</scope>
    <source>
        <strain evidence="2">NCTC13765</strain>
    </source>
</reference>